<protein>
    <submittedName>
        <fullName evidence="1">Uncharacterized protein</fullName>
    </submittedName>
</protein>
<gene>
    <name evidence="1" type="ORF">CGXH109_LOCUS86223</name>
</gene>
<comment type="caution">
    <text evidence="1">The sequence shown here is derived from an EMBL/GenBank/DDBJ whole genome shotgun (WGS) entry which is preliminary data.</text>
</comment>
<keyword evidence="2" id="KW-1185">Reference proteome</keyword>
<evidence type="ECO:0000313" key="1">
    <source>
        <dbReference type="EMBL" id="CAI0649478.1"/>
    </source>
</evidence>
<dbReference type="EMBL" id="CAMGZC010000705">
    <property type="protein sequence ID" value="CAI0649478.1"/>
    <property type="molecule type" value="Genomic_DNA"/>
</dbReference>
<accession>A0A9W4RVY3</accession>
<organism evidence="1 2">
    <name type="scientific">Colletotrichum noveboracense</name>
    <dbReference type="NCBI Taxonomy" id="2664923"/>
    <lineage>
        <taxon>Eukaryota</taxon>
        <taxon>Fungi</taxon>
        <taxon>Dikarya</taxon>
        <taxon>Ascomycota</taxon>
        <taxon>Pezizomycotina</taxon>
        <taxon>Sordariomycetes</taxon>
        <taxon>Hypocreomycetidae</taxon>
        <taxon>Glomerellales</taxon>
        <taxon>Glomerellaceae</taxon>
        <taxon>Colletotrichum</taxon>
        <taxon>Colletotrichum gloeosporioides species complex</taxon>
    </lineage>
</organism>
<name>A0A9W4RVY3_9PEZI</name>
<evidence type="ECO:0000313" key="2">
    <source>
        <dbReference type="Proteomes" id="UP001152533"/>
    </source>
</evidence>
<sequence length="96" mass="10459">MARAPAEQALHARPPPITDALIDAADEVREPPTNGLVSNQHPTFLCMKPCQLSWSPVGCTKFVLSCLSNSDGDEKESKHRGVRGIGVEGRRIPWLV</sequence>
<proteinExistence type="predicted"/>
<reference evidence="1" key="1">
    <citation type="submission" date="2022-08" db="EMBL/GenBank/DDBJ databases">
        <authorList>
            <person name="Giroux E."/>
            <person name="Giroux E."/>
        </authorList>
    </citation>
    <scope>NUCLEOTIDE SEQUENCE</scope>
    <source>
        <strain evidence="1">H1091258</strain>
    </source>
</reference>
<dbReference type="AlphaFoldDB" id="A0A9W4RVY3"/>
<dbReference type="Proteomes" id="UP001152533">
    <property type="component" value="Unassembled WGS sequence"/>
</dbReference>